<dbReference type="PANTHER" id="PTHR45814:SF2">
    <property type="entry name" value="HISTONE-LYSINE N-METHYLTRANSFERASE SETD1"/>
    <property type="match status" value="1"/>
</dbReference>
<dbReference type="InterPro" id="IPR003616">
    <property type="entry name" value="Post-SET_dom"/>
</dbReference>
<dbReference type="EMBL" id="CP015059">
    <property type="protein sequence ID" value="QGN17311.1"/>
    <property type="molecule type" value="Genomic_DNA"/>
</dbReference>
<dbReference type="InterPro" id="IPR024636">
    <property type="entry name" value="SET_assoc"/>
</dbReference>
<feature type="domain" description="Post-SET" evidence="17">
    <location>
        <begin position="971"/>
        <end position="987"/>
    </location>
</feature>
<dbReference type="PROSITE" id="PS50868">
    <property type="entry name" value="POST_SET"/>
    <property type="match status" value="1"/>
</dbReference>
<keyword evidence="6 14" id="KW-0489">Methyltransferase</keyword>
<evidence type="ECO:0000256" key="14">
    <source>
        <dbReference type="PIRNR" id="PIRNR037104"/>
    </source>
</evidence>
<feature type="compositionally biased region" description="Polar residues" evidence="15">
    <location>
        <begin position="609"/>
        <end position="627"/>
    </location>
</feature>
<evidence type="ECO:0000313" key="18">
    <source>
        <dbReference type="EMBL" id="QGN17311.1"/>
    </source>
</evidence>
<dbReference type="InterPro" id="IPR044570">
    <property type="entry name" value="Set1-like"/>
</dbReference>
<dbReference type="InterPro" id="IPR001214">
    <property type="entry name" value="SET_dom"/>
</dbReference>
<gene>
    <name evidence="18" type="primary">SET1</name>
    <name evidence="18" type="ORF">FIM1_4043</name>
</gene>
<evidence type="ECO:0000256" key="4">
    <source>
        <dbReference type="ARBA" id="ARBA00015839"/>
    </source>
</evidence>
<dbReference type="InterPro" id="IPR048669">
    <property type="entry name" value="SET1_RBD"/>
</dbReference>
<evidence type="ECO:0000256" key="15">
    <source>
        <dbReference type="SAM" id="MobiDB-lite"/>
    </source>
</evidence>
<keyword evidence="7 14" id="KW-0808">Transferase</keyword>
<protein>
    <recommendedName>
        <fullName evidence="4 14">Histone-lysine N-methyltransferase, H3 lysine-4 specific</fullName>
        <ecNumber evidence="3 14">2.1.1.354</ecNumber>
    </recommendedName>
</protein>
<reference evidence="18 19" key="2">
    <citation type="submission" date="2019-11" db="EMBL/GenBank/DDBJ databases">
        <authorList>
            <person name="Lu H."/>
        </authorList>
    </citation>
    <scope>NUCLEOTIDE SEQUENCE [LARGE SCALE GENOMIC DNA]</scope>
    <source>
        <strain evidence="18 19">FIM1</strain>
    </source>
</reference>
<comment type="catalytic activity">
    <reaction evidence="13">
        <text>N(6),N(6)-dimethyl-L-lysyl(4)-[histone H3] + S-adenosyl-L-methionine = N(6),N(6),N(6)-trimethyl-L-lysyl(4)-[histone H3] + S-adenosyl-L-homocysteine + H(+)</text>
        <dbReference type="Rhea" id="RHEA:60272"/>
        <dbReference type="Rhea" id="RHEA-COMP:15537"/>
        <dbReference type="Rhea" id="RHEA-COMP:15540"/>
        <dbReference type="ChEBI" id="CHEBI:15378"/>
        <dbReference type="ChEBI" id="CHEBI:57856"/>
        <dbReference type="ChEBI" id="CHEBI:59789"/>
        <dbReference type="ChEBI" id="CHEBI:61961"/>
        <dbReference type="ChEBI" id="CHEBI:61976"/>
    </reaction>
</comment>
<keyword evidence="19" id="KW-1185">Reference proteome</keyword>
<dbReference type="SUPFAM" id="SSF82199">
    <property type="entry name" value="SET domain"/>
    <property type="match status" value="1"/>
</dbReference>
<evidence type="ECO:0000259" key="17">
    <source>
        <dbReference type="PROSITE" id="PS50868"/>
    </source>
</evidence>
<dbReference type="InterPro" id="IPR024657">
    <property type="entry name" value="COMPASS_Set1_N-SET"/>
</dbReference>
<keyword evidence="10 14" id="KW-0539">Nucleus</keyword>
<dbReference type="PROSITE" id="PS51572">
    <property type="entry name" value="SAM_MT43_1"/>
    <property type="match status" value="1"/>
</dbReference>
<evidence type="ECO:0000256" key="6">
    <source>
        <dbReference type="ARBA" id="ARBA00022603"/>
    </source>
</evidence>
<dbReference type="Pfam" id="PF00856">
    <property type="entry name" value="SET"/>
    <property type="match status" value="1"/>
</dbReference>
<sequence>MSGYYRRGYSQYHGGGDRYRARYEYGPQHEYEYEYRETGARYDGPMRREKRGNFTNGNYRRIPSKPRHESTAPKNPFGTRPLVAAKYDNPEFNEKYHYFEVTEKRLRNQQSFNSWQTGKLPKDGYLVTLEGAEKPRAVLHAREPSQAAVDPRKSGATGGKKSFRKLRTELVKTARVPYDSFYVGPEPPREIVVFPSSANQFPISVVLAETVIKNYFKTFGEISHFEQFMDPNSALPLYVYLIRFTGPESQPDAPYKAAYLTAEKFKNHPYTVSGIKFNVSLNHNKTLESIKEKFIKQNAARVSEVKKTKIAESQKQNMKKPPGTKTVPLDLTKLVNNRPVLFVSSKITFVHRLNPADFKYQLRNYHWAKIIDHYSGIYIIFHNIENAKACLKYESGSLRLTSRKTRAPVTIEFHLIEPKATTDTRQTFKQARDNQPKRIEYATKEDLLKVATRQILKDLRETLKRDILRRLVGPTIFETLNPTNYPEVVEKKMKLDEEKKKNREEIQRRKTIKSAPTEFDIFSLYGPAYKTKKLKRDRQVDKDGSKDGAKDLHLRKKQKVEHLSHLLNEDVTTSEDAADSLTAAEEAESSSESSGYESEDVLSDEAKKQSSVVTTPEQVESTNTATLSDERSKALLQYDSKYKPIVSEYPVPVYHPENFELDGTDKYSITMFQEILKDDEDISLLQNVIHERTDEKTSDVSPFLPYTMWKLYQQSEQLAVVRKTQLALNEGQLDSTLVSKTGSFIAEGFRKIPDRLKKSYLPHRRKLTQPLNTVHNHQELNNTLNNGSESVTEEVETTEQDNHNASSRLNRAFQRRFQQDIEAQRAAIGSESELLSLNQLTKRKKPVTFARSAIHNWGLYALEPIAAKEMIIEYVGESIRQPVAEMREKRYIKSGIGSSYLFRIDENTVIDATKKGGIARFINHCCEPSCTAKIIKVGGRKRIVIYALRDISANEELTYDYKFERETDEGERLPCLCGAPSCKGFLN</sequence>
<dbReference type="PIRSF" id="PIRSF037104">
    <property type="entry name" value="Histone_H3-K4_mtfrase_Set1_fun"/>
    <property type="match status" value="1"/>
</dbReference>
<feature type="region of interest" description="Disordered" evidence="15">
    <location>
        <begin position="533"/>
        <end position="628"/>
    </location>
</feature>
<reference evidence="18 19" key="1">
    <citation type="submission" date="2016-03" db="EMBL/GenBank/DDBJ databases">
        <title>How can Kluyveromyces marxianus grow so fast - potential evolutionary course in Saccharomyces Complex revealed by comparative genomics.</title>
        <authorList>
            <person name="Mo W."/>
            <person name="Lu W."/>
            <person name="Yang X."/>
            <person name="Qi J."/>
            <person name="Lv H."/>
        </authorList>
    </citation>
    <scope>NUCLEOTIDE SEQUENCE [LARGE SCALE GENOMIC DNA]</scope>
    <source>
        <strain evidence="18 19">FIM1</strain>
    </source>
</reference>
<comment type="function">
    <text evidence="14">Catalytic component of the COMPASS (Set1C) complex that specifically mono-, di- and trimethylates histone H3 to form H3K4me1/2/3. COMPASS recognizes ubiquitinated H2B on one face of the nucleosome which stimulates the methylation of H3 on the opposing face.</text>
</comment>
<evidence type="ECO:0000256" key="3">
    <source>
        <dbReference type="ARBA" id="ARBA00012182"/>
    </source>
</evidence>
<evidence type="ECO:0000313" key="19">
    <source>
        <dbReference type="Proteomes" id="UP000422736"/>
    </source>
</evidence>
<dbReference type="Gene3D" id="3.30.70.330">
    <property type="match status" value="1"/>
</dbReference>
<dbReference type="InterPro" id="IPR046341">
    <property type="entry name" value="SET_dom_sf"/>
</dbReference>
<dbReference type="Pfam" id="PF21569">
    <property type="entry name" value="SET1_RBD"/>
    <property type="match status" value="1"/>
</dbReference>
<dbReference type="Pfam" id="PF11767">
    <property type="entry name" value="SET_assoc"/>
    <property type="match status" value="1"/>
</dbReference>
<dbReference type="PANTHER" id="PTHR45814">
    <property type="entry name" value="HISTONE-LYSINE N-METHYLTRANSFERASE SETD1"/>
    <property type="match status" value="1"/>
</dbReference>
<comment type="catalytic activity">
    <reaction evidence="12">
        <text>N(6)-methyl-L-lysyl(4)-[histone H3] + S-adenosyl-L-methionine = N(6),N(6)-dimethyl-L-lysyl(4)-[histone H3] + S-adenosyl-L-homocysteine + H(+)</text>
        <dbReference type="Rhea" id="RHEA:60268"/>
        <dbReference type="Rhea" id="RHEA-COMP:15540"/>
        <dbReference type="Rhea" id="RHEA-COMP:15543"/>
        <dbReference type="ChEBI" id="CHEBI:15378"/>
        <dbReference type="ChEBI" id="CHEBI:57856"/>
        <dbReference type="ChEBI" id="CHEBI:59789"/>
        <dbReference type="ChEBI" id="CHEBI:61929"/>
        <dbReference type="ChEBI" id="CHEBI:61976"/>
    </reaction>
</comment>
<evidence type="ECO:0000256" key="7">
    <source>
        <dbReference type="ARBA" id="ARBA00022679"/>
    </source>
</evidence>
<dbReference type="SMART" id="SM01291">
    <property type="entry name" value="N-SET"/>
    <property type="match status" value="1"/>
</dbReference>
<evidence type="ECO:0000256" key="12">
    <source>
        <dbReference type="ARBA" id="ARBA00047583"/>
    </source>
</evidence>
<keyword evidence="8 14" id="KW-0949">S-adenosyl-L-methionine</keyword>
<evidence type="ECO:0000256" key="5">
    <source>
        <dbReference type="ARBA" id="ARBA00022454"/>
    </source>
</evidence>
<name>A0ABX6F0E3_KLUMA</name>
<evidence type="ECO:0000256" key="13">
    <source>
        <dbReference type="ARBA" id="ARBA00049129"/>
    </source>
</evidence>
<feature type="region of interest" description="Disordered" evidence="15">
    <location>
        <begin position="43"/>
        <end position="82"/>
    </location>
</feature>
<dbReference type="EC" id="2.1.1.354" evidence="3 14"/>
<comment type="subcellular location">
    <subcellularLocation>
        <location evidence="2">Chromosome</location>
    </subcellularLocation>
    <subcellularLocation>
        <location evidence="1 14">Nucleus</location>
    </subcellularLocation>
</comment>
<dbReference type="Gene3D" id="2.170.270.10">
    <property type="entry name" value="SET domain"/>
    <property type="match status" value="1"/>
</dbReference>
<dbReference type="SMART" id="SM00317">
    <property type="entry name" value="SET"/>
    <property type="match status" value="1"/>
</dbReference>
<dbReference type="SMART" id="SM00508">
    <property type="entry name" value="PostSET"/>
    <property type="match status" value="1"/>
</dbReference>
<comment type="subunit">
    <text evidence="14">Component of the COMPASS (Set1C) complex.</text>
</comment>
<evidence type="ECO:0000256" key="10">
    <source>
        <dbReference type="ARBA" id="ARBA00023242"/>
    </source>
</evidence>
<dbReference type="InterPro" id="IPR017111">
    <property type="entry name" value="Set1_fungi"/>
</dbReference>
<dbReference type="Pfam" id="PF11764">
    <property type="entry name" value="N-SET"/>
    <property type="match status" value="1"/>
</dbReference>
<feature type="compositionally biased region" description="Basic and acidic residues" evidence="15">
    <location>
        <begin position="537"/>
        <end position="552"/>
    </location>
</feature>
<organism evidence="18 19">
    <name type="scientific">Kluyveromyces marxianus</name>
    <name type="common">Yeast</name>
    <name type="synonym">Candida kefyr</name>
    <dbReference type="NCBI Taxonomy" id="4911"/>
    <lineage>
        <taxon>Eukaryota</taxon>
        <taxon>Fungi</taxon>
        <taxon>Dikarya</taxon>
        <taxon>Ascomycota</taxon>
        <taxon>Saccharomycotina</taxon>
        <taxon>Saccharomycetes</taxon>
        <taxon>Saccharomycetales</taxon>
        <taxon>Saccharomycetaceae</taxon>
        <taxon>Kluyveromyces</taxon>
    </lineage>
</organism>
<proteinExistence type="predicted"/>
<evidence type="ECO:0000256" key="11">
    <source>
        <dbReference type="ARBA" id="ARBA00047571"/>
    </source>
</evidence>
<evidence type="ECO:0000256" key="8">
    <source>
        <dbReference type="ARBA" id="ARBA00022691"/>
    </source>
</evidence>
<dbReference type="Proteomes" id="UP000422736">
    <property type="component" value="Chromosome 6"/>
</dbReference>
<feature type="compositionally biased region" description="Low complexity" evidence="15">
    <location>
        <begin position="579"/>
        <end position="596"/>
    </location>
</feature>
<feature type="domain" description="SET" evidence="16">
    <location>
        <begin position="845"/>
        <end position="962"/>
    </location>
</feature>
<evidence type="ECO:0000256" key="2">
    <source>
        <dbReference type="ARBA" id="ARBA00004286"/>
    </source>
</evidence>
<dbReference type="InterPro" id="IPR012677">
    <property type="entry name" value="Nucleotide-bd_a/b_plait_sf"/>
</dbReference>
<accession>A0ABX6F0E3</accession>
<keyword evidence="5 14" id="KW-0158">Chromosome</keyword>
<evidence type="ECO:0000259" key="16">
    <source>
        <dbReference type="PROSITE" id="PS50280"/>
    </source>
</evidence>
<evidence type="ECO:0000256" key="9">
    <source>
        <dbReference type="ARBA" id="ARBA00022853"/>
    </source>
</evidence>
<evidence type="ECO:0000256" key="1">
    <source>
        <dbReference type="ARBA" id="ARBA00004123"/>
    </source>
</evidence>
<dbReference type="PROSITE" id="PS50280">
    <property type="entry name" value="SET"/>
    <property type="match status" value="1"/>
</dbReference>
<comment type="catalytic activity">
    <reaction evidence="11 14">
        <text>L-lysyl(4)-[histone H3] + 3 S-adenosyl-L-methionine = N(6),N(6),N(6)-trimethyl-L-lysyl(4)-[histone H3] + 3 S-adenosyl-L-homocysteine + 3 H(+)</text>
        <dbReference type="Rhea" id="RHEA:60260"/>
        <dbReference type="Rhea" id="RHEA-COMP:15537"/>
        <dbReference type="Rhea" id="RHEA-COMP:15547"/>
        <dbReference type="ChEBI" id="CHEBI:15378"/>
        <dbReference type="ChEBI" id="CHEBI:29969"/>
        <dbReference type="ChEBI" id="CHEBI:57856"/>
        <dbReference type="ChEBI" id="CHEBI:59789"/>
        <dbReference type="ChEBI" id="CHEBI:61961"/>
        <dbReference type="EC" id="2.1.1.354"/>
    </reaction>
</comment>
<keyword evidence="9 14" id="KW-0156">Chromatin regulator</keyword>